<keyword evidence="8" id="KW-0675">Receptor</keyword>
<dbReference type="InterPro" id="IPR001611">
    <property type="entry name" value="Leu-rich_rpt"/>
</dbReference>
<protein>
    <submittedName>
        <fullName evidence="13">Receptor-like protein 15</fullName>
    </submittedName>
</protein>
<evidence type="ECO:0000256" key="5">
    <source>
        <dbReference type="ARBA" id="ARBA00022737"/>
    </source>
</evidence>
<keyword evidence="4 10" id="KW-0812">Transmembrane</keyword>
<sequence>MGCLEEEKNALLKMKAAFNHPNGSSLPSWRGGDGDCCSWEDVVCDDTTSRVTQLHLNHARDLRLSWNWIIDESLFLPLEDLQVLDLSWNFLSELNGVLYLKKLKRLYLSGNNLQRVPSLYKQTSVETQNLSSIQLEGVNLEVLDLYNNNLVNDALADITRITSLKALYINRCGLNASNLLEGLCGLRNLEELNINSNGFWGPLPPCFSNLTSLRALDVSYNNFSGAIPSCLLHNLKSLEYIGFSGNAFEGSLSLASLANTSNLEVFHLIDNRNRLEVNTEEPAWFPSSQLKVFRLSNCVLNKDTNGVIPSFLKQRRDLISVRLSHNTMRGNFPNWLLDNNVNLVELELKANNLSGAFHLPSNLNLDSMQSFDVSANIFEGGLPSWIGYILPNLLYLNFSANLLEGRIPSSMGNMKRLDTLDLSNNGFAGEIPEPPAENSTSLRLLKLSGNNLQGQLPPRLFNLSQLTYLYLDSNRFTWGISPHKLNGYSLRVLDVSNNSLSGTLPHWIGDIEYLEMLMLSSNLLEGPLPLSFCNLHHLDLLDLSSNNLGPNIPPCANVTIMRFLHLANYTLEGYFPKFLSRASSIVTLDLRHNALSGEVPSWIGSLRNLKVLLLQGNNFEGSIPPDLCLLKNMSILDLSQNNLSGQIPSCLEDLTFGKDGVSMNAFDTVEYMWESYQIYEGRFNSFHGYYEEDASVYEFELEEVNFMTKRRLESYKGSILRLMSGMDLSQNNLTGFIPPELGHLSELRALNLSHNHLTGPIPEMFSHLKNVESLDMSYNSLIGPIPPQLMELYALSDFSVAHNNLSGRIPNGRFQFGTFDKASYEGNPLLCGTPLTSCDNSNQVLGTPLSFNHTREDDSWREAFLWSFAGSYVVAFLGVVLFLYLHPYYRYMLFELVRKLIPSFP</sequence>
<evidence type="ECO:0000256" key="1">
    <source>
        <dbReference type="ARBA" id="ARBA00004251"/>
    </source>
</evidence>
<accession>A0A8B8QBK9</accession>
<dbReference type="InterPro" id="IPR013210">
    <property type="entry name" value="LRR_N_plant-typ"/>
</dbReference>
<dbReference type="Proteomes" id="UP000827889">
    <property type="component" value="Chromosome 4"/>
</dbReference>
<keyword evidence="3" id="KW-0433">Leucine-rich repeat</keyword>
<dbReference type="Pfam" id="PF13855">
    <property type="entry name" value="LRR_8"/>
    <property type="match status" value="1"/>
</dbReference>
<dbReference type="PROSITE" id="PS51450">
    <property type="entry name" value="LRR"/>
    <property type="match status" value="2"/>
</dbReference>
<dbReference type="InterPro" id="IPR032675">
    <property type="entry name" value="LRR_dom_sf"/>
</dbReference>
<keyword evidence="12" id="KW-1185">Reference proteome</keyword>
<dbReference type="Pfam" id="PF08263">
    <property type="entry name" value="LRRNT_2"/>
    <property type="match status" value="1"/>
</dbReference>
<evidence type="ECO:0000313" key="13">
    <source>
        <dbReference type="RefSeq" id="XP_030544490.2"/>
    </source>
</evidence>
<dbReference type="InterPro" id="IPR051502">
    <property type="entry name" value="RLP_Defense_Trigger"/>
</dbReference>
<keyword evidence="6 10" id="KW-1133">Transmembrane helix</keyword>
<proteinExistence type="inferred from homology"/>
<evidence type="ECO:0000256" key="7">
    <source>
        <dbReference type="ARBA" id="ARBA00023136"/>
    </source>
</evidence>
<feature type="domain" description="Leucine-rich repeat-containing N-terminal plant-type" evidence="11">
    <location>
        <begin position="5"/>
        <end position="45"/>
    </location>
</feature>
<evidence type="ECO:0000313" key="12">
    <source>
        <dbReference type="Proteomes" id="UP000827889"/>
    </source>
</evidence>
<dbReference type="SMART" id="SM00365">
    <property type="entry name" value="LRR_SD22"/>
    <property type="match status" value="7"/>
</dbReference>
<dbReference type="SUPFAM" id="SSF52047">
    <property type="entry name" value="RNI-like"/>
    <property type="match status" value="1"/>
</dbReference>
<dbReference type="SUPFAM" id="SSF52058">
    <property type="entry name" value="L domain-like"/>
    <property type="match status" value="2"/>
</dbReference>
<reference evidence="13" key="1">
    <citation type="submission" date="2025-08" db="UniProtKB">
        <authorList>
            <consortium name="RefSeq"/>
        </authorList>
    </citation>
    <scope>IDENTIFICATION</scope>
    <source>
        <tissue evidence="13">Leaf</tissue>
    </source>
</reference>
<evidence type="ECO:0000256" key="2">
    <source>
        <dbReference type="ARBA" id="ARBA00009592"/>
    </source>
</evidence>
<dbReference type="RefSeq" id="XP_030544490.2">
    <property type="nucleotide sequence ID" value="XM_030688630.2"/>
</dbReference>
<dbReference type="PANTHER" id="PTHR48062">
    <property type="entry name" value="RECEPTOR-LIKE PROTEIN 14"/>
    <property type="match status" value="1"/>
</dbReference>
<keyword evidence="7 10" id="KW-0472">Membrane</keyword>
<comment type="similarity">
    <text evidence="2">Belongs to the RLP family.</text>
</comment>
<keyword evidence="9" id="KW-0325">Glycoprotein</keyword>
<evidence type="ECO:0000256" key="9">
    <source>
        <dbReference type="ARBA" id="ARBA00023180"/>
    </source>
</evidence>
<dbReference type="Pfam" id="PF00560">
    <property type="entry name" value="LRR_1"/>
    <property type="match status" value="10"/>
</dbReference>
<organism evidence="12 13">
    <name type="scientific">Rhodamnia argentea</name>
    <dbReference type="NCBI Taxonomy" id="178133"/>
    <lineage>
        <taxon>Eukaryota</taxon>
        <taxon>Viridiplantae</taxon>
        <taxon>Streptophyta</taxon>
        <taxon>Embryophyta</taxon>
        <taxon>Tracheophyta</taxon>
        <taxon>Spermatophyta</taxon>
        <taxon>Magnoliopsida</taxon>
        <taxon>eudicotyledons</taxon>
        <taxon>Gunneridae</taxon>
        <taxon>Pentapetalae</taxon>
        <taxon>rosids</taxon>
        <taxon>malvids</taxon>
        <taxon>Myrtales</taxon>
        <taxon>Myrtaceae</taxon>
        <taxon>Myrtoideae</taxon>
        <taxon>Myrteae</taxon>
        <taxon>Australasian group</taxon>
        <taxon>Rhodamnia</taxon>
    </lineage>
</organism>
<dbReference type="Gene3D" id="3.80.10.10">
    <property type="entry name" value="Ribonuclease Inhibitor"/>
    <property type="match status" value="4"/>
</dbReference>
<name>A0A8B8QBK9_9MYRT</name>
<evidence type="ECO:0000256" key="8">
    <source>
        <dbReference type="ARBA" id="ARBA00023170"/>
    </source>
</evidence>
<dbReference type="GO" id="GO:0005886">
    <property type="term" value="C:plasma membrane"/>
    <property type="evidence" value="ECO:0007669"/>
    <property type="project" value="UniProtKB-SubCell"/>
</dbReference>
<evidence type="ECO:0000256" key="10">
    <source>
        <dbReference type="SAM" id="Phobius"/>
    </source>
</evidence>
<comment type="subcellular location">
    <subcellularLocation>
        <location evidence="1">Cell membrane</location>
        <topology evidence="1">Single-pass type I membrane protein</topology>
    </subcellularLocation>
</comment>
<dbReference type="PRINTS" id="PR00019">
    <property type="entry name" value="LEURICHRPT"/>
</dbReference>
<keyword evidence="5" id="KW-0677">Repeat</keyword>
<evidence type="ECO:0000256" key="3">
    <source>
        <dbReference type="ARBA" id="ARBA00022614"/>
    </source>
</evidence>
<dbReference type="SMART" id="SM00369">
    <property type="entry name" value="LRR_TYP"/>
    <property type="match status" value="10"/>
</dbReference>
<dbReference type="PANTHER" id="PTHR48062:SF21">
    <property type="entry name" value="RECEPTOR-LIKE PROTEIN 12"/>
    <property type="match status" value="1"/>
</dbReference>
<evidence type="ECO:0000259" key="11">
    <source>
        <dbReference type="Pfam" id="PF08263"/>
    </source>
</evidence>
<feature type="transmembrane region" description="Helical" evidence="10">
    <location>
        <begin position="863"/>
        <end position="885"/>
    </location>
</feature>
<dbReference type="AlphaFoldDB" id="A0A8B8QBK9"/>
<evidence type="ECO:0000256" key="6">
    <source>
        <dbReference type="ARBA" id="ARBA00022989"/>
    </source>
</evidence>
<dbReference type="KEGG" id="rarg:115750984"/>
<gene>
    <name evidence="13" type="primary">LOC115750984</name>
</gene>
<dbReference type="InterPro" id="IPR003591">
    <property type="entry name" value="Leu-rich_rpt_typical-subtyp"/>
</dbReference>
<evidence type="ECO:0000256" key="4">
    <source>
        <dbReference type="ARBA" id="ARBA00022692"/>
    </source>
</evidence>
<dbReference type="GeneID" id="115750984"/>